<dbReference type="SUPFAM" id="SSF49417">
    <property type="entry name" value="p53-like transcription factors"/>
    <property type="match status" value="1"/>
</dbReference>
<accession>A0A4W5QXY6</accession>
<reference evidence="7" key="2">
    <citation type="submission" date="2025-08" db="UniProtKB">
        <authorList>
            <consortium name="Ensembl"/>
        </authorList>
    </citation>
    <scope>IDENTIFICATION</scope>
</reference>
<evidence type="ECO:0000256" key="5">
    <source>
        <dbReference type="ARBA" id="ARBA00023242"/>
    </source>
</evidence>
<dbReference type="InterPro" id="IPR012345">
    <property type="entry name" value="STAT_TF_DNA-bd_N"/>
</dbReference>
<keyword evidence="8" id="KW-1185">Reference proteome</keyword>
<evidence type="ECO:0000313" key="8">
    <source>
        <dbReference type="Proteomes" id="UP000314982"/>
    </source>
</evidence>
<proteinExistence type="predicted"/>
<keyword evidence="4" id="KW-0804">Transcription</keyword>
<keyword evidence="3" id="KW-0238">DNA-binding</keyword>
<name>A0A4W5QXY6_9TELE</name>
<organism evidence="7 8">
    <name type="scientific">Hucho hucho</name>
    <name type="common">huchen</name>
    <dbReference type="NCBI Taxonomy" id="62062"/>
    <lineage>
        <taxon>Eukaryota</taxon>
        <taxon>Metazoa</taxon>
        <taxon>Chordata</taxon>
        <taxon>Craniata</taxon>
        <taxon>Vertebrata</taxon>
        <taxon>Euteleostomi</taxon>
        <taxon>Actinopterygii</taxon>
        <taxon>Neopterygii</taxon>
        <taxon>Teleostei</taxon>
        <taxon>Protacanthopterygii</taxon>
        <taxon>Salmoniformes</taxon>
        <taxon>Salmonidae</taxon>
        <taxon>Salmoninae</taxon>
        <taxon>Hucho</taxon>
    </lineage>
</organism>
<sequence>MCLNKYMEPLCYTFTRSIHVLLACRYRRFIVLGTYSKALNMAESMSGGMEADFRHLILKERKKSGGGGKGINDVSLHHYA</sequence>
<dbReference type="Pfam" id="PF02864">
    <property type="entry name" value="STAT_bind"/>
    <property type="match status" value="1"/>
</dbReference>
<evidence type="ECO:0000256" key="3">
    <source>
        <dbReference type="ARBA" id="ARBA00023125"/>
    </source>
</evidence>
<dbReference type="InterPro" id="IPR013801">
    <property type="entry name" value="STAT_TF_DNA-bd"/>
</dbReference>
<evidence type="ECO:0000256" key="4">
    <source>
        <dbReference type="ARBA" id="ARBA00023163"/>
    </source>
</evidence>
<dbReference type="GO" id="GO:0005634">
    <property type="term" value="C:nucleus"/>
    <property type="evidence" value="ECO:0007669"/>
    <property type="project" value="UniProtKB-SubCell"/>
</dbReference>
<dbReference type="Ensembl" id="ENSHHUT00000083754.1">
    <property type="protein sequence ID" value="ENSHHUP00000081172.1"/>
    <property type="gene ID" value="ENSHHUG00000047220.1"/>
</dbReference>
<evidence type="ECO:0000259" key="6">
    <source>
        <dbReference type="Pfam" id="PF02864"/>
    </source>
</evidence>
<reference evidence="7" key="3">
    <citation type="submission" date="2025-09" db="UniProtKB">
        <authorList>
            <consortium name="Ensembl"/>
        </authorList>
    </citation>
    <scope>IDENTIFICATION</scope>
</reference>
<keyword evidence="2" id="KW-0805">Transcription regulation</keyword>
<protein>
    <recommendedName>
        <fullName evidence="6">STAT transcription factor DNA-binding domain-containing protein</fullName>
    </recommendedName>
</protein>
<dbReference type="GO" id="GO:0003700">
    <property type="term" value="F:DNA-binding transcription factor activity"/>
    <property type="evidence" value="ECO:0007669"/>
    <property type="project" value="InterPro"/>
</dbReference>
<evidence type="ECO:0000313" key="7">
    <source>
        <dbReference type="Ensembl" id="ENSHHUP00000081172.1"/>
    </source>
</evidence>
<reference evidence="8" key="1">
    <citation type="submission" date="2018-06" db="EMBL/GenBank/DDBJ databases">
        <title>Genome assembly of Danube salmon.</title>
        <authorList>
            <person name="Macqueen D.J."/>
            <person name="Gundappa M.K."/>
        </authorList>
    </citation>
    <scope>NUCLEOTIDE SEQUENCE [LARGE SCALE GENOMIC DNA]</scope>
</reference>
<evidence type="ECO:0000256" key="1">
    <source>
        <dbReference type="ARBA" id="ARBA00004123"/>
    </source>
</evidence>
<dbReference type="Proteomes" id="UP000314982">
    <property type="component" value="Unassembled WGS sequence"/>
</dbReference>
<keyword evidence="5" id="KW-0539">Nucleus</keyword>
<feature type="domain" description="STAT transcription factor DNA-binding" evidence="6">
    <location>
        <begin position="25"/>
        <end position="66"/>
    </location>
</feature>
<dbReference type="GO" id="GO:0003677">
    <property type="term" value="F:DNA binding"/>
    <property type="evidence" value="ECO:0007669"/>
    <property type="project" value="UniProtKB-KW"/>
</dbReference>
<evidence type="ECO:0000256" key="2">
    <source>
        <dbReference type="ARBA" id="ARBA00023015"/>
    </source>
</evidence>
<dbReference type="InterPro" id="IPR008967">
    <property type="entry name" value="p53-like_TF_DNA-bd_sf"/>
</dbReference>
<comment type="subcellular location">
    <subcellularLocation>
        <location evidence="1">Nucleus</location>
    </subcellularLocation>
</comment>
<dbReference type="STRING" id="62062.ENSHHUP00000081172"/>
<dbReference type="Gene3D" id="2.60.40.630">
    <property type="entry name" value="STAT transcription factor, DNA-binding domain"/>
    <property type="match status" value="1"/>
</dbReference>
<dbReference type="AlphaFoldDB" id="A0A4W5QXY6"/>